<evidence type="ECO:0000313" key="2">
    <source>
        <dbReference type="EMBL" id="AXE38858.1"/>
    </source>
</evidence>
<feature type="domain" description="HTH marR-type" evidence="1">
    <location>
        <begin position="1"/>
        <end position="146"/>
    </location>
</feature>
<dbReference type="PRINTS" id="PR00598">
    <property type="entry name" value="HTHMARR"/>
</dbReference>
<sequence length="166" mass="17730">MGRREEPGRDQRRAWIALAAVAELLPQVVGTGATAGAGLTSFEYMLLGALRSSGTSLRTGELAAALDCPAPRVSKTVARLERRNLVRRSSVDSDRRATRVSLTDQGRRTHEVAVPEYTDFVFGSVLKGLGPDELDEMAGLLEKVLENLNALSEEAAGPVPSDSVSP</sequence>
<dbReference type="InterPro" id="IPR036390">
    <property type="entry name" value="WH_DNA-bd_sf"/>
</dbReference>
<dbReference type="PROSITE" id="PS50995">
    <property type="entry name" value="HTH_MARR_2"/>
    <property type="match status" value="1"/>
</dbReference>
<dbReference type="Gene3D" id="1.10.10.10">
    <property type="entry name" value="Winged helix-like DNA-binding domain superfamily/Winged helix DNA-binding domain"/>
    <property type="match status" value="1"/>
</dbReference>
<dbReference type="SMART" id="SM00347">
    <property type="entry name" value="HTH_MARR"/>
    <property type="match status" value="1"/>
</dbReference>
<dbReference type="KEGG" id="acij:JS278_01695"/>
<dbReference type="Proteomes" id="UP000251995">
    <property type="component" value="Chromosome"/>
</dbReference>
<evidence type="ECO:0000313" key="3">
    <source>
        <dbReference type="Proteomes" id="UP000251995"/>
    </source>
</evidence>
<dbReference type="PANTHER" id="PTHR33164:SF43">
    <property type="entry name" value="HTH-TYPE TRANSCRIPTIONAL REPRESSOR YETL"/>
    <property type="match status" value="1"/>
</dbReference>
<keyword evidence="3" id="KW-1185">Reference proteome</keyword>
<dbReference type="InterPro" id="IPR036388">
    <property type="entry name" value="WH-like_DNA-bd_sf"/>
</dbReference>
<dbReference type="GO" id="GO:0003700">
    <property type="term" value="F:DNA-binding transcription factor activity"/>
    <property type="evidence" value="ECO:0007669"/>
    <property type="project" value="InterPro"/>
</dbReference>
<dbReference type="RefSeq" id="WP_114044802.1">
    <property type="nucleotide sequence ID" value="NZ_CP025198.1"/>
</dbReference>
<evidence type="ECO:0000259" key="1">
    <source>
        <dbReference type="PROSITE" id="PS50995"/>
    </source>
</evidence>
<gene>
    <name evidence="2" type="primary">badR</name>
    <name evidence="2" type="ORF">JS278_01695</name>
</gene>
<dbReference type="OrthoDB" id="9815567at2"/>
<dbReference type="InterPro" id="IPR000835">
    <property type="entry name" value="HTH_MarR-typ"/>
</dbReference>
<reference evidence="2 3" key="1">
    <citation type="submission" date="2017-12" db="EMBL/GenBank/DDBJ databases">
        <title>The whole genome sequence of the Acidipropionibacterium virtanenii sp. nov. type strain JS278.</title>
        <authorList>
            <person name="Laine P."/>
            <person name="Deptula P."/>
            <person name="Varmanen P."/>
            <person name="Auvinen P."/>
        </authorList>
    </citation>
    <scope>NUCLEOTIDE SEQUENCE [LARGE SCALE GENOMIC DNA]</scope>
    <source>
        <strain evidence="2 3">JS278</strain>
    </source>
</reference>
<accession>A0A344UUB0</accession>
<name>A0A344UUB0_9ACTN</name>
<dbReference type="Pfam" id="PF12802">
    <property type="entry name" value="MarR_2"/>
    <property type="match status" value="1"/>
</dbReference>
<dbReference type="AlphaFoldDB" id="A0A344UUB0"/>
<dbReference type="GO" id="GO:0006950">
    <property type="term" value="P:response to stress"/>
    <property type="evidence" value="ECO:0007669"/>
    <property type="project" value="TreeGrafter"/>
</dbReference>
<dbReference type="SUPFAM" id="SSF46785">
    <property type="entry name" value="Winged helix' DNA-binding domain"/>
    <property type="match status" value="1"/>
</dbReference>
<dbReference type="InterPro" id="IPR039422">
    <property type="entry name" value="MarR/SlyA-like"/>
</dbReference>
<organism evidence="2 3">
    <name type="scientific">Acidipropionibacterium virtanenii</name>
    <dbReference type="NCBI Taxonomy" id="2057246"/>
    <lineage>
        <taxon>Bacteria</taxon>
        <taxon>Bacillati</taxon>
        <taxon>Actinomycetota</taxon>
        <taxon>Actinomycetes</taxon>
        <taxon>Propionibacteriales</taxon>
        <taxon>Propionibacteriaceae</taxon>
        <taxon>Acidipropionibacterium</taxon>
    </lineage>
</organism>
<proteinExistence type="predicted"/>
<dbReference type="PANTHER" id="PTHR33164">
    <property type="entry name" value="TRANSCRIPTIONAL REGULATOR, MARR FAMILY"/>
    <property type="match status" value="1"/>
</dbReference>
<dbReference type="EMBL" id="CP025198">
    <property type="protein sequence ID" value="AXE38858.1"/>
    <property type="molecule type" value="Genomic_DNA"/>
</dbReference>
<protein>
    <submittedName>
        <fullName evidence="2">Transcriptional activatory protein BadR</fullName>
    </submittedName>
</protein>